<feature type="chain" id="PRO_5030069846" description="Lipoprotein" evidence="1">
    <location>
        <begin position="18"/>
        <end position="47"/>
    </location>
</feature>
<sequence>MKTIFLVFLSVFFIACASKNTKDSLFDGNLVPVNSEEIKQNLGENNG</sequence>
<dbReference type="EMBL" id="UFUZ01000003">
    <property type="protein sequence ID" value="SUX41181.1"/>
    <property type="molecule type" value="Genomic_DNA"/>
</dbReference>
<dbReference type="Proteomes" id="UP000254161">
    <property type="component" value="Unassembled WGS sequence"/>
</dbReference>
<dbReference type="GeneID" id="52037907"/>
<evidence type="ECO:0000313" key="2">
    <source>
        <dbReference type="EMBL" id="SUX41181.1"/>
    </source>
</evidence>
<dbReference type="PROSITE" id="PS51257">
    <property type="entry name" value="PROKAR_LIPOPROTEIN"/>
    <property type="match status" value="1"/>
</dbReference>
<organism evidence="2 3">
    <name type="scientific">Campylobacter upsaliensis</name>
    <dbReference type="NCBI Taxonomy" id="28080"/>
    <lineage>
        <taxon>Bacteria</taxon>
        <taxon>Pseudomonadati</taxon>
        <taxon>Campylobacterota</taxon>
        <taxon>Epsilonproteobacteria</taxon>
        <taxon>Campylobacterales</taxon>
        <taxon>Campylobacteraceae</taxon>
        <taxon>Campylobacter</taxon>
    </lineage>
</organism>
<evidence type="ECO:0000256" key="1">
    <source>
        <dbReference type="SAM" id="SignalP"/>
    </source>
</evidence>
<name>A0A381F3P0_CAMUP</name>
<dbReference type="RefSeq" id="WP_004276297.1">
    <property type="nucleotide sequence ID" value="NZ_JANKIR010000052.1"/>
</dbReference>
<accession>A0A381F3P0</accession>
<proteinExistence type="predicted"/>
<feature type="signal peptide" evidence="1">
    <location>
        <begin position="1"/>
        <end position="17"/>
    </location>
</feature>
<gene>
    <name evidence="2" type="ORF">NCTC12264_01999</name>
</gene>
<dbReference type="AlphaFoldDB" id="A0A381F3P0"/>
<evidence type="ECO:0000313" key="3">
    <source>
        <dbReference type="Proteomes" id="UP000254161"/>
    </source>
</evidence>
<reference evidence="2 3" key="1">
    <citation type="submission" date="2018-06" db="EMBL/GenBank/DDBJ databases">
        <authorList>
            <consortium name="Pathogen Informatics"/>
            <person name="Doyle S."/>
        </authorList>
    </citation>
    <scope>NUCLEOTIDE SEQUENCE [LARGE SCALE GENOMIC DNA]</scope>
    <source>
        <strain evidence="2 3">NCTC12264</strain>
    </source>
</reference>
<evidence type="ECO:0008006" key="4">
    <source>
        <dbReference type="Google" id="ProtNLM"/>
    </source>
</evidence>
<protein>
    <recommendedName>
        <fullName evidence="4">Lipoprotein</fullName>
    </recommendedName>
</protein>
<keyword evidence="1" id="KW-0732">Signal</keyword>